<evidence type="ECO:0000256" key="1">
    <source>
        <dbReference type="ARBA" id="ARBA00022676"/>
    </source>
</evidence>
<keyword evidence="1" id="KW-0328">Glycosyltransferase</keyword>
<dbReference type="InterPro" id="IPR051199">
    <property type="entry name" value="LPS_LOS_Heptosyltrfase"/>
</dbReference>
<dbReference type="Gene3D" id="3.40.50.2000">
    <property type="entry name" value="Glycogen Phosphorylase B"/>
    <property type="match status" value="2"/>
</dbReference>
<gene>
    <name evidence="3" type="ORF">J4050_00525</name>
</gene>
<proteinExistence type="predicted"/>
<keyword evidence="4" id="KW-1185">Reference proteome</keyword>
<evidence type="ECO:0000313" key="3">
    <source>
        <dbReference type="EMBL" id="MBO3115209.1"/>
    </source>
</evidence>
<organism evidence="3 4">
    <name type="scientific">Winogradskyella pelagia</name>
    <dbReference type="NCBI Taxonomy" id="2819984"/>
    <lineage>
        <taxon>Bacteria</taxon>
        <taxon>Pseudomonadati</taxon>
        <taxon>Bacteroidota</taxon>
        <taxon>Flavobacteriia</taxon>
        <taxon>Flavobacteriales</taxon>
        <taxon>Flavobacteriaceae</taxon>
        <taxon>Winogradskyella</taxon>
    </lineage>
</organism>
<dbReference type="InterPro" id="IPR002201">
    <property type="entry name" value="Glyco_trans_9"/>
</dbReference>
<dbReference type="SUPFAM" id="SSF53756">
    <property type="entry name" value="UDP-Glycosyltransferase/glycogen phosphorylase"/>
    <property type="match status" value="1"/>
</dbReference>
<dbReference type="PANTHER" id="PTHR30160">
    <property type="entry name" value="TETRAACYLDISACCHARIDE 4'-KINASE-RELATED"/>
    <property type="match status" value="1"/>
</dbReference>
<dbReference type="PANTHER" id="PTHR30160:SF22">
    <property type="entry name" value="LIPOPOLYSACCHARIDE CORE BIOSYNTHESIS PROTEIN"/>
    <property type="match status" value="1"/>
</dbReference>
<dbReference type="CDD" id="cd03789">
    <property type="entry name" value="GT9_LPS_heptosyltransferase"/>
    <property type="match status" value="1"/>
</dbReference>
<protein>
    <submittedName>
        <fullName evidence="3">Glycosyltransferase family 9 protein</fullName>
    </submittedName>
</protein>
<name>A0ABS3SYT2_9FLAO</name>
<reference evidence="3 4" key="1">
    <citation type="submission" date="2021-03" db="EMBL/GenBank/DDBJ databases">
        <title>Winogradskyella sp. nov., isolated from costal sediment.</title>
        <authorList>
            <person name="Gao C."/>
        </authorList>
    </citation>
    <scope>NUCLEOTIDE SEQUENCE [LARGE SCALE GENOMIC DNA]</scope>
    <source>
        <strain evidence="3 4">DF17</strain>
    </source>
</reference>
<comment type="caution">
    <text evidence="3">The sequence shown here is derived from an EMBL/GenBank/DDBJ whole genome shotgun (WGS) entry which is preliminary data.</text>
</comment>
<dbReference type="EMBL" id="JAGEVF010000001">
    <property type="protein sequence ID" value="MBO3115209.1"/>
    <property type="molecule type" value="Genomic_DNA"/>
</dbReference>
<evidence type="ECO:0000256" key="2">
    <source>
        <dbReference type="ARBA" id="ARBA00022679"/>
    </source>
</evidence>
<accession>A0ABS3SYT2</accession>
<evidence type="ECO:0000313" key="4">
    <source>
        <dbReference type="Proteomes" id="UP000676776"/>
    </source>
</evidence>
<sequence length="329" mass="36193">MGDVAIIVPVLLALLNQNKGLKVTVVTRPFFEPIFKEIPNVSVFTPDFKGKHKGIPGLYRLSRALLKLDFDAIADLHNVLRTKIIKVFLFNKRALTIDKGRQEKKALTTGNIFKPLKPTTARYAEVFKALGCNVDLSNPIVLSKPSLDTKAKVFLGKNGICNIGIAPFAAHKGKMYPLSLMEEVISQLAEDYNIILFGGGQREIEILNTLEESYNNVSSVAGKLSFKDELALISNMDLMLSMDSGNGHLAAMYGVKVVTVWGVTHPYAGFEPFNQPESYALTADRDKFPLIPTSVYGNKYPRGYEDAAASVSPQQIVEKITSICPKIKG</sequence>
<dbReference type="Proteomes" id="UP000676776">
    <property type="component" value="Unassembled WGS sequence"/>
</dbReference>
<dbReference type="Pfam" id="PF01075">
    <property type="entry name" value="Glyco_transf_9"/>
    <property type="match status" value="1"/>
</dbReference>
<keyword evidence="2" id="KW-0808">Transferase</keyword>